<dbReference type="Gene3D" id="1.10.10.10">
    <property type="entry name" value="Winged helix-like DNA-binding domain superfamily/Winged helix DNA-binding domain"/>
    <property type="match status" value="1"/>
</dbReference>
<name>A0ABU7SI99_9ACTN</name>
<sequence>MLADSVFQRPDEPRARLISSIVSQLRLYVAHAQHIGESFAARNALGHADLHALLVVMEAELAGRPLTPGDLRAELNFSSGSVTGVVDRLEAAGHVYRDRDTADRRKIFLRYAEPGAAVARDFFAPLARRTAAVMRGFDDGELEIVQRFLTAMVESAREHRDELRAEAPTAPRTRARRPKDASGTGSETPPQERVT</sequence>
<protein>
    <submittedName>
        <fullName evidence="3">MarR family transcriptional regulator</fullName>
    </submittedName>
</protein>
<accession>A0ABU7SI99</accession>
<feature type="region of interest" description="Disordered" evidence="1">
    <location>
        <begin position="157"/>
        <end position="195"/>
    </location>
</feature>
<evidence type="ECO:0000313" key="4">
    <source>
        <dbReference type="Proteomes" id="UP001339911"/>
    </source>
</evidence>
<dbReference type="EMBL" id="JAZGQL010000017">
    <property type="protein sequence ID" value="MEE6309685.1"/>
    <property type="molecule type" value="Genomic_DNA"/>
</dbReference>
<dbReference type="InterPro" id="IPR000835">
    <property type="entry name" value="HTH_MarR-typ"/>
</dbReference>
<dbReference type="InterPro" id="IPR039422">
    <property type="entry name" value="MarR/SlyA-like"/>
</dbReference>
<reference evidence="3 4" key="1">
    <citation type="submission" date="2024-01" db="EMBL/GenBank/DDBJ databases">
        <title>Genome insights into Plantactinospora veratri sp. nov.</title>
        <authorList>
            <person name="Wang L."/>
        </authorList>
    </citation>
    <scope>NUCLEOTIDE SEQUENCE [LARGE SCALE GENOMIC DNA]</scope>
    <source>
        <strain evidence="3 4">NEAU-FHS4</strain>
    </source>
</reference>
<dbReference type="RefSeq" id="WP_331209932.1">
    <property type="nucleotide sequence ID" value="NZ_JAZGQL010000017.1"/>
</dbReference>
<dbReference type="PROSITE" id="PS50995">
    <property type="entry name" value="HTH_MARR_2"/>
    <property type="match status" value="1"/>
</dbReference>
<evidence type="ECO:0000256" key="1">
    <source>
        <dbReference type="SAM" id="MobiDB-lite"/>
    </source>
</evidence>
<gene>
    <name evidence="3" type="ORF">V1634_22895</name>
</gene>
<dbReference type="Proteomes" id="UP001339911">
    <property type="component" value="Unassembled WGS sequence"/>
</dbReference>
<dbReference type="PANTHER" id="PTHR33164">
    <property type="entry name" value="TRANSCRIPTIONAL REGULATOR, MARR FAMILY"/>
    <property type="match status" value="1"/>
</dbReference>
<keyword evidence="4" id="KW-1185">Reference proteome</keyword>
<dbReference type="PANTHER" id="PTHR33164:SF106">
    <property type="entry name" value="TRANSCRIPTIONAL REGULATORY PROTEIN"/>
    <property type="match status" value="1"/>
</dbReference>
<proteinExistence type="predicted"/>
<evidence type="ECO:0000259" key="2">
    <source>
        <dbReference type="PROSITE" id="PS50995"/>
    </source>
</evidence>
<dbReference type="Pfam" id="PF12802">
    <property type="entry name" value="MarR_2"/>
    <property type="match status" value="1"/>
</dbReference>
<feature type="domain" description="HTH marR-type" evidence="2">
    <location>
        <begin position="11"/>
        <end position="154"/>
    </location>
</feature>
<evidence type="ECO:0000313" key="3">
    <source>
        <dbReference type="EMBL" id="MEE6309685.1"/>
    </source>
</evidence>
<dbReference type="SMART" id="SM00347">
    <property type="entry name" value="HTH_MARR"/>
    <property type="match status" value="1"/>
</dbReference>
<dbReference type="InterPro" id="IPR036388">
    <property type="entry name" value="WH-like_DNA-bd_sf"/>
</dbReference>
<dbReference type="InterPro" id="IPR036390">
    <property type="entry name" value="WH_DNA-bd_sf"/>
</dbReference>
<organism evidence="3 4">
    <name type="scientific">Plantactinospora veratri</name>
    <dbReference type="NCBI Taxonomy" id="1436122"/>
    <lineage>
        <taxon>Bacteria</taxon>
        <taxon>Bacillati</taxon>
        <taxon>Actinomycetota</taxon>
        <taxon>Actinomycetes</taxon>
        <taxon>Micromonosporales</taxon>
        <taxon>Micromonosporaceae</taxon>
        <taxon>Plantactinospora</taxon>
    </lineage>
</organism>
<comment type="caution">
    <text evidence="3">The sequence shown here is derived from an EMBL/GenBank/DDBJ whole genome shotgun (WGS) entry which is preliminary data.</text>
</comment>
<dbReference type="SUPFAM" id="SSF46785">
    <property type="entry name" value="Winged helix' DNA-binding domain"/>
    <property type="match status" value="1"/>
</dbReference>